<evidence type="ECO:0000313" key="6">
    <source>
        <dbReference type="Proteomes" id="UP000751190"/>
    </source>
</evidence>
<evidence type="ECO:0000259" key="4">
    <source>
        <dbReference type="Pfam" id="PF03016"/>
    </source>
</evidence>
<name>A0A8J5XT11_DIALT</name>
<gene>
    <name evidence="5" type="ORF">KFE25_006434</name>
</gene>
<dbReference type="Pfam" id="PF03016">
    <property type="entry name" value="Exostosin_GT47"/>
    <property type="match status" value="1"/>
</dbReference>
<feature type="domain" description="Exostosin GT47" evidence="4">
    <location>
        <begin position="355"/>
        <end position="417"/>
    </location>
</feature>
<dbReference type="OrthoDB" id="1924787at2759"/>
<keyword evidence="3" id="KW-0732">Signal</keyword>
<dbReference type="Proteomes" id="UP000751190">
    <property type="component" value="Unassembled WGS sequence"/>
</dbReference>
<dbReference type="InterPro" id="IPR004263">
    <property type="entry name" value="Exostosin"/>
</dbReference>
<protein>
    <recommendedName>
        <fullName evidence="4">Exostosin GT47 domain-containing protein</fullName>
    </recommendedName>
</protein>
<sequence>MRARCALRWLLATAAAAVPLWAENGPAVAAEDLSPPDFAAWRLYTYTVPLVSELGVAPAAAARYWSMLAADYPSLPWDNGGVSHYLVRDLPRVMPAWTPPRAMERGDMPWDDDGRVIYLLPLAPYVLCAATDFWGANFSNPLMHAKGGFARWRGSGSMYRAQTHCLRNETLTCPTYERALAWLVDRPSWRAREHRHVFVLLGAEVPRVAYACDVRRATPLAARSVYSRVATSILVTTEGRRWSWRLEREQGFLVTTPQWWPPFFMYNGSGAELPAFKRDLVVMKSVAAKFCHRYDDQVHPTRLWCADRGTPTPDPFKARAALVHALRARRGAAPRTYHTGRASFMEDPRAFMADFANAYQHATFTLVPHGDTVTSSRIYQAVGALSIPVFLVERDHLPFQSLVPWRDISLYVDPDDVITWSARASALGGGGADARGDAPNPLDVLQQLVEREPERLRAMQRSLAEVRWHLLYHAGDHVATPYEAHEPLVTPGMRPSAARSVAHELVVAAHRRQLAHVAGRPLPLWLTNPREAGAPVGKRRPKRSAQSQRSREADANAAPSASHNA</sequence>
<feature type="signal peptide" evidence="3">
    <location>
        <begin position="1"/>
        <end position="22"/>
    </location>
</feature>
<dbReference type="AlphaFoldDB" id="A0A8J5XT11"/>
<feature type="chain" id="PRO_5035212277" description="Exostosin GT47 domain-containing protein" evidence="3">
    <location>
        <begin position="23"/>
        <end position="565"/>
    </location>
</feature>
<evidence type="ECO:0000313" key="5">
    <source>
        <dbReference type="EMBL" id="KAG8469979.1"/>
    </source>
</evidence>
<accession>A0A8J5XT11</accession>
<keyword evidence="6" id="KW-1185">Reference proteome</keyword>
<dbReference type="InterPro" id="IPR040911">
    <property type="entry name" value="Exostosin_GT47"/>
</dbReference>
<dbReference type="GO" id="GO:0016757">
    <property type="term" value="F:glycosyltransferase activity"/>
    <property type="evidence" value="ECO:0007669"/>
    <property type="project" value="InterPro"/>
</dbReference>
<comment type="similarity">
    <text evidence="1">Belongs to the glycosyltransferase 47 family.</text>
</comment>
<feature type="region of interest" description="Disordered" evidence="2">
    <location>
        <begin position="525"/>
        <end position="565"/>
    </location>
</feature>
<reference evidence="5" key="1">
    <citation type="submission" date="2021-05" db="EMBL/GenBank/DDBJ databases">
        <title>The genome of the haptophyte Pavlova lutheri (Diacronema luteri, Pavlovales) - a model for lipid biosynthesis in eukaryotic algae.</title>
        <authorList>
            <person name="Hulatt C.J."/>
            <person name="Posewitz M.C."/>
        </authorList>
    </citation>
    <scope>NUCLEOTIDE SEQUENCE</scope>
    <source>
        <strain evidence="5">NIVA-4/92</strain>
    </source>
</reference>
<evidence type="ECO:0000256" key="3">
    <source>
        <dbReference type="SAM" id="SignalP"/>
    </source>
</evidence>
<evidence type="ECO:0000256" key="1">
    <source>
        <dbReference type="ARBA" id="ARBA00010271"/>
    </source>
</evidence>
<dbReference type="EMBL" id="JAGTXO010000002">
    <property type="protein sequence ID" value="KAG8469979.1"/>
    <property type="molecule type" value="Genomic_DNA"/>
</dbReference>
<dbReference type="PANTHER" id="PTHR11062">
    <property type="entry name" value="EXOSTOSIN HEPARAN SULFATE GLYCOSYLTRANSFERASE -RELATED"/>
    <property type="match status" value="1"/>
</dbReference>
<proteinExistence type="inferred from homology"/>
<evidence type="ECO:0000256" key="2">
    <source>
        <dbReference type="SAM" id="MobiDB-lite"/>
    </source>
</evidence>
<organism evidence="5 6">
    <name type="scientific">Diacronema lutheri</name>
    <name type="common">Unicellular marine alga</name>
    <name type="synonym">Monochrysis lutheri</name>
    <dbReference type="NCBI Taxonomy" id="2081491"/>
    <lineage>
        <taxon>Eukaryota</taxon>
        <taxon>Haptista</taxon>
        <taxon>Haptophyta</taxon>
        <taxon>Pavlovophyceae</taxon>
        <taxon>Pavlovales</taxon>
        <taxon>Pavlovaceae</taxon>
        <taxon>Diacronema</taxon>
    </lineage>
</organism>
<comment type="caution">
    <text evidence="5">The sequence shown here is derived from an EMBL/GenBank/DDBJ whole genome shotgun (WGS) entry which is preliminary data.</text>
</comment>